<sequence>MRRIAGDATRIAGLVQVQEPDPQLGEVDQLLARAFEEVEILTGQAGPDRHVSAGIHQVT</sequence>
<comment type="caution">
    <text evidence="1">The sequence shown here is derived from an EMBL/GenBank/DDBJ whole genome shotgun (WGS) entry which is preliminary data.</text>
</comment>
<organism evidence="1 2">
    <name type="scientific">Streptosporangium album</name>
    <dbReference type="NCBI Taxonomy" id="47479"/>
    <lineage>
        <taxon>Bacteria</taxon>
        <taxon>Bacillati</taxon>
        <taxon>Actinomycetota</taxon>
        <taxon>Actinomycetes</taxon>
        <taxon>Streptosporangiales</taxon>
        <taxon>Streptosporangiaceae</taxon>
        <taxon>Streptosporangium</taxon>
    </lineage>
</organism>
<dbReference type="AlphaFoldDB" id="A0A7W7W9S1"/>
<gene>
    <name evidence="1" type="ORF">FHR32_002674</name>
</gene>
<proteinExistence type="predicted"/>
<accession>A0A7W7W9S1</accession>
<name>A0A7W7W9S1_9ACTN</name>
<evidence type="ECO:0000313" key="1">
    <source>
        <dbReference type="EMBL" id="MBB4938369.1"/>
    </source>
</evidence>
<keyword evidence="2" id="KW-1185">Reference proteome</keyword>
<protein>
    <submittedName>
        <fullName evidence="1">Uncharacterized protein</fullName>
    </submittedName>
</protein>
<reference evidence="1 2" key="1">
    <citation type="submission" date="2020-08" db="EMBL/GenBank/DDBJ databases">
        <title>Sequencing the genomes of 1000 actinobacteria strains.</title>
        <authorList>
            <person name="Klenk H.-P."/>
        </authorList>
    </citation>
    <scope>NUCLEOTIDE SEQUENCE [LARGE SCALE GENOMIC DNA]</scope>
    <source>
        <strain evidence="1 2">DSM 43023</strain>
    </source>
</reference>
<dbReference type="EMBL" id="JACHJU010000001">
    <property type="protein sequence ID" value="MBB4938369.1"/>
    <property type="molecule type" value="Genomic_DNA"/>
</dbReference>
<evidence type="ECO:0000313" key="2">
    <source>
        <dbReference type="Proteomes" id="UP000534286"/>
    </source>
</evidence>
<dbReference type="RefSeq" id="WP_184754556.1">
    <property type="nucleotide sequence ID" value="NZ_BAABEK010000045.1"/>
</dbReference>
<dbReference type="Proteomes" id="UP000534286">
    <property type="component" value="Unassembled WGS sequence"/>
</dbReference>